<dbReference type="GO" id="GO:0052689">
    <property type="term" value="F:carboxylic ester hydrolase activity"/>
    <property type="evidence" value="ECO:0007669"/>
    <property type="project" value="TreeGrafter"/>
</dbReference>
<proteinExistence type="inferred from homology"/>
<keyword evidence="2" id="KW-0378">Hydrolase</keyword>
<keyword evidence="14" id="KW-1185">Reference proteome</keyword>
<comment type="catalytic activity">
    <reaction evidence="9">
        <text>1,2-didecanoylglycerol + H2O = decanoylglycerol + decanoate + H(+)</text>
        <dbReference type="Rhea" id="RHEA:48596"/>
        <dbReference type="ChEBI" id="CHEBI:11152"/>
        <dbReference type="ChEBI" id="CHEBI:15377"/>
        <dbReference type="ChEBI" id="CHEBI:15378"/>
        <dbReference type="ChEBI" id="CHEBI:27689"/>
        <dbReference type="ChEBI" id="CHEBI:90605"/>
    </reaction>
</comment>
<dbReference type="InterPro" id="IPR000073">
    <property type="entry name" value="AB_hydrolase_1"/>
</dbReference>
<evidence type="ECO:0000256" key="8">
    <source>
        <dbReference type="ARBA" id="ARBA00048283"/>
    </source>
</evidence>
<name>A0AAN8ZXW0_HALRR</name>
<comment type="catalytic activity">
    <reaction evidence="10">
        <text>1-octadecanoyl-2-(9Z-octadecenoyl)-sn-glycerol + H2O = 2-(9Z-octadecenoyl)-glycerol + octadecanoate + H(+)</text>
        <dbReference type="Rhea" id="RHEA:77103"/>
        <dbReference type="ChEBI" id="CHEBI:15377"/>
        <dbReference type="ChEBI" id="CHEBI:15378"/>
        <dbReference type="ChEBI" id="CHEBI:25629"/>
        <dbReference type="ChEBI" id="CHEBI:73990"/>
        <dbReference type="ChEBI" id="CHEBI:75468"/>
    </reaction>
</comment>
<reference evidence="13 14" key="1">
    <citation type="submission" date="2023-11" db="EMBL/GenBank/DDBJ databases">
        <title>Halocaridina rubra genome assembly.</title>
        <authorList>
            <person name="Smith C."/>
        </authorList>
    </citation>
    <scope>NUCLEOTIDE SEQUENCE [LARGE SCALE GENOMIC DNA]</scope>
    <source>
        <strain evidence="13">EP-1</strain>
        <tissue evidence="13">Whole</tissue>
    </source>
</reference>
<evidence type="ECO:0000256" key="6">
    <source>
        <dbReference type="ARBA" id="ARBA00043742"/>
    </source>
</evidence>
<evidence type="ECO:0000313" key="14">
    <source>
        <dbReference type="Proteomes" id="UP001381693"/>
    </source>
</evidence>
<comment type="catalytic activity">
    <reaction evidence="11">
        <text>1-octadecanoyl-2-(5Z,8Z,11Z,14Z-eicosatetraenoyl)-sn-glycerol + H2O = 2-(5Z,8Z,11Z,14Z-eicosatetraenoyl)-glycerol + octadecanoate + H(+)</text>
        <dbReference type="Rhea" id="RHEA:38507"/>
        <dbReference type="ChEBI" id="CHEBI:15377"/>
        <dbReference type="ChEBI" id="CHEBI:15378"/>
        <dbReference type="ChEBI" id="CHEBI:25629"/>
        <dbReference type="ChEBI" id="CHEBI:52392"/>
        <dbReference type="ChEBI" id="CHEBI:75728"/>
    </reaction>
</comment>
<organism evidence="13 14">
    <name type="scientific">Halocaridina rubra</name>
    <name type="common">Hawaiian red shrimp</name>
    <dbReference type="NCBI Taxonomy" id="373956"/>
    <lineage>
        <taxon>Eukaryota</taxon>
        <taxon>Metazoa</taxon>
        <taxon>Ecdysozoa</taxon>
        <taxon>Arthropoda</taxon>
        <taxon>Crustacea</taxon>
        <taxon>Multicrustacea</taxon>
        <taxon>Malacostraca</taxon>
        <taxon>Eumalacostraca</taxon>
        <taxon>Eucarida</taxon>
        <taxon>Decapoda</taxon>
        <taxon>Pleocyemata</taxon>
        <taxon>Caridea</taxon>
        <taxon>Atyoidea</taxon>
        <taxon>Atyidae</taxon>
        <taxon>Halocaridina</taxon>
    </lineage>
</organism>
<dbReference type="AlphaFoldDB" id="A0AAN8ZXW0"/>
<dbReference type="GO" id="GO:0005739">
    <property type="term" value="C:mitochondrion"/>
    <property type="evidence" value="ECO:0007669"/>
    <property type="project" value="TreeGrafter"/>
</dbReference>
<dbReference type="SUPFAM" id="SSF53474">
    <property type="entry name" value="alpha/beta-Hydrolases"/>
    <property type="match status" value="1"/>
</dbReference>
<dbReference type="Gene3D" id="3.40.50.1820">
    <property type="entry name" value="alpha/beta hydrolase"/>
    <property type="match status" value="1"/>
</dbReference>
<comment type="similarity">
    <text evidence="1">Belongs to the AB hydrolase superfamily.</text>
</comment>
<dbReference type="EMBL" id="JAXCGZ010020975">
    <property type="protein sequence ID" value="KAK7063012.1"/>
    <property type="molecule type" value="Genomic_DNA"/>
</dbReference>
<evidence type="ECO:0000256" key="2">
    <source>
        <dbReference type="ARBA" id="ARBA00022801"/>
    </source>
</evidence>
<evidence type="ECO:0000256" key="4">
    <source>
        <dbReference type="ARBA" id="ARBA00042703"/>
    </source>
</evidence>
<dbReference type="EC" id="3.1.1.116" evidence="3"/>
<dbReference type="PANTHER" id="PTHR46118">
    <property type="entry name" value="PROTEIN ABHD11"/>
    <property type="match status" value="1"/>
</dbReference>
<evidence type="ECO:0000259" key="12">
    <source>
        <dbReference type="Pfam" id="PF00561"/>
    </source>
</evidence>
<comment type="catalytic activity">
    <reaction evidence="6">
        <text>a 1,3-diacyl-sn-glycerol + H2O = a 1-acyl-sn-glycerol + a fatty acid + H(+)</text>
        <dbReference type="Rhea" id="RHEA:38503"/>
        <dbReference type="ChEBI" id="CHEBI:15377"/>
        <dbReference type="ChEBI" id="CHEBI:15378"/>
        <dbReference type="ChEBI" id="CHEBI:28868"/>
        <dbReference type="ChEBI" id="CHEBI:64683"/>
        <dbReference type="ChEBI" id="CHEBI:77272"/>
    </reaction>
</comment>
<comment type="catalytic activity">
    <reaction evidence="8">
        <text>1-octadecanoyl-2-(4Z,7Z,10Z,13Z,16Z,19Z-docosahexaenoyl)-sn-glycerol + H2O = 2-(4Z,7Z,10Z,13Z,16Z,19Z-docosahexaenoyl)-glycerol + octadecanoate + H(+)</text>
        <dbReference type="Rhea" id="RHEA:77107"/>
        <dbReference type="ChEBI" id="CHEBI:15377"/>
        <dbReference type="ChEBI" id="CHEBI:15378"/>
        <dbReference type="ChEBI" id="CHEBI:25629"/>
        <dbReference type="ChEBI" id="CHEBI:77129"/>
        <dbReference type="ChEBI" id="CHEBI:186738"/>
    </reaction>
</comment>
<dbReference type="PANTHER" id="PTHR46118:SF4">
    <property type="entry name" value="PROTEIN ABHD11"/>
    <property type="match status" value="1"/>
</dbReference>
<protein>
    <recommendedName>
        <fullName evidence="7">sn-1-specific diacylglycerol lipase ABHD11</fullName>
        <ecNumber evidence="3">3.1.1.116</ecNumber>
    </recommendedName>
    <alternativeName>
        <fullName evidence="4">Alpha/beta hydrolase domain-containing protein 11</fullName>
    </alternativeName>
</protein>
<dbReference type="InterPro" id="IPR029058">
    <property type="entry name" value="AB_hydrolase_fold"/>
</dbReference>
<evidence type="ECO:0000256" key="10">
    <source>
        <dbReference type="ARBA" id="ARBA00048513"/>
    </source>
</evidence>
<evidence type="ECO:0000256" key="11">
    <source>
        <dbReference type="ARBA" id="ARBA00048919"/>
    </source>
</evidence>
<sequence>MRVFQNLLHASSKYVFRQTCTNNIRLLPQKRHAYFSRGRSATIDMAYASYQMTDPQKISNESPIIIMHGLLGSKTNWKSLAKAINQKTGRVVYTVDARNHGDSPHTYEMSYPLMAEDLLHFLKERNCDKAVLMGHSMGGRTVMAAALMEPSIVEKLLVLDISPLGVSGSVSTLPIFVEIMSKVRVPPDLNMAQARAYVDELLSTVVKEKGIRQFLLTNLVYTGTEFTWRVNIDSIANNFNPHISTFDIPESSMFEGETAFISGSLSDYVRPVDEEAIQEIFPAATFHYIEGAGHWLHADKPQEFLDLVIPLLQG</sequence>
<evidence type="ECO:0000256" key="5">
    <source>
        <dbReference type="ARBA" id="ARBA00043667"/>
    </source>
</evidence>
<feature type="domain" description="AB hydrolase-1" evidence="12">
    <location>
        <begin position="63"/>
        <end position="301"/>
    </location>
</feature>
<gene>
    <name evidence="13" type="ORF">SK128_006039</name>
</gene>
<evidence type="ECO:0000313" key="13">
    <source>
        <dbReference type="EMBL" id="KAK7063012.1"/>
    </source>
</evidence>
<accession>A0AAN8ZXW0</accession>
<dbReference type="Pfam" id="PF00561">
    <property type="entry name" value="Abhydrolase_1"/>
    <property type="match status" value="1"/>
</dbReference>
<comment type="catalytic activity">
    <reaction evidence="5">
        <text>a 1,2-diacyl-sn-glycerol + H2O = a 2-acylglycerol + a fatty acid + H(+)</text>
        <dbReference type="Rhea" id="RHEA:33275"/>
        <dbReference type="ChEBI" id="CHEBI:15377"/>
        <dbReference type="ChEBI" id="CHEBI:15378"/>
        <dbReference type="ChEBI" id="CHEBI:17389"/>
        <dbReference type="ChEBI" id="CHEBI:17815"/>
        <dbReference type="ChEBI" id="CHEBI:28868"/>
        <dbReference type="EC" id="3.1.1.116"/>
    </reaction>
</comment>
<evidence type="ECO:0000256" key="9">
    <source>
        <dbReference type="ARBA" id="ARBA00048504"/>
    </source>
</evidence>
<evidence type="ECO:0000256" key="3">
    <source>
        <dbReference type="ARBA" id="ARBA00026104"/>
    </source>
</evidence>
<evidence type="ECO:0000256" key="1">
    <source>
        <dbReference type="ARBA" id="ARBA00008645"/>
    </source>
</evidence>
<comment type="caution">
    <text evidence="13">The sequence shown here is derived from an EMBL/GenBank/DDBJ whole genome shotgun (WGS) entry which is preliminary data.</text>
</comment>
<evidence type="ECO:0000256" key="7">
    <source>
        <dbReference type="ARBA" id="ARBA00044064"/>
    </source>
</evidence>
<dbReference type="Proteomes" id="UP001381693">
    <property type="component" value="Unassembled WGS sequence"/>
</dbReference>